<dbReference type="InterPro" id="IPR018060">
    <property type="entry name" value="HTH_AraC"/>
</dbReference>
<keyword evidence="2" id="KW-0238">DNA-binding</keyword>
<dbReference type="PROSITE" id="PS01124">
    <property type="entry name" value="HTH_ARAC_FAMILY_2"/>
    <property type="match status" value="1"/>
</dbReference>
<sequence length="298" mass="33246">MRCAMDRDRGWETARELPDERLRPGVLQYRGFRMTLDEPRRRLEVPAGVVTLVLGFEEHRLLLTDTRSLGSDSATVARPYTSLLSALRTRASLGEHSGSLYGMEVVLAPWAAYTLFGIPMGEWADSVLDPADLVGSRVEGLARALADLPDWARRFELLDTELGRWFAEGPGCSPRVVWAWQELCRTGGTVPIHRLAARTGWGTRQLENRFRQQIGLPPKTAARVLRLRRALRSLHHGRTAALTALSCGYSDQAHMSREVRRMTGLPPSRLMAARAFRPAGPPTNDRVDGQVTSFGLPR</sequence>
<accession>A0ABX1IL95</accession>
<comment type="caution">
    <text evidence="6">The sequence shown here is derived from an EMBL/GenBank/DDBJ whole genome shotgun (WGS) entry which is preliminary data.</text>
</comment>
<gene>
    <name evidence="6" type="ORF">HF200_17060</name>
</gene>
<dbReference type="SMART" id="SM00342">
    <property type="entry name" value="HTH_ARAC"/>
    <property type="match status" value="1"/>
</dbReference>
<dbReference type="PANTHER" id="PTHR46796:SF15">
    <property type="entry name" value="BLL1074 PROTEIN"/>
    <property type="match status" value="1"/>
</dbReference>
<evidence type="ECO:0000259" key="5">
    <source>
        <dbReference type="PROSITE" id="PS01124"/>
    </source>
</evidence>
<dbReference type="Gene3D" id="1.10.10.60">
    <property type="entry name" value="Homeodomain-like"/>
    <property type="match status" value="1"/>
</dbReference>
<dbReference type="InterPro" id="IPR050204">
    <property type="entry name" value="AraC_XylS_family_regulators"/>
</dbReference>
<dbReference type="Pfam" id="PF12833">
    <property type="entry name" value="HTH_18"/>
    <property type="match status" value="1"/>
</dbReference>
<feature type="region of interest" description="Disordered" evidence="4">
    <location>
        <begin position="277"/>
        <end position="298"/>
    </location>
</feature>
<evidence type="ECO:0000256" key="2">
    <source>
        <dbReference type="ARBA" id="ARBA00023125"/>
    </source>
</evidence>
<evidence type="ECO:0000256" key="1">
    <source>
        <dbReference type="ARBA" id="ARBA00023015"/>
    </source>
</evidence>
<reference evidence="6 7" key="1">
    <citation type="submission" date="2020-04" db="EMBL/GenBank/DDBJ databases">
        <title>Genome sequence of Streptomyces galbus strain I339.</title>
        <authorList>
            <person name="Silva E.A.N."/>
            <person name="Merces M."/>
            <person name="Castelo Branco A.P.O.T."/>
            <person name="Vasconcelos P.C."/>
            <person name="Costa N.P."/>
            <person name="Marinho G.C.S."/>
            <person name="Oliveira C.J.B."/>
            <person name="Araujo D."/>
            <person name="Rodrigues Junior V.S."/>
            <person name="Almeida R."/>
            <person name="Silva Filho U.R."/>
            <person name="Andrade A.S.A."/>
            <person name="Cibulski S.P."/>
        </authorList>
    </citation>
    <scope>NUCLEOTIDE SEQUENCE [LARGE SCALE GENOMIC DNA]</scope>
    <source>
        <strain evidence="6 7">I339</strain>
    </source>
</reference>
<keyword evidence="7" id="KW-1185">Reference proteome</keyword>
<dbReference type="EMBL" id="JAAXMD010000148">
    <property type="protein sequence ID" value="NKQ26092.1"/>
    <property type="molecule type" value="Genomic_DNA"/>
</dbReference>
<keyword evidence="3" id="KW-0804">Transcription</keyword>
<dbReference type="SUPFAM" id="SSF46689">
    <property type="entry name" value="Homeodomain-like"/>
    <property type="match status" value="1"/>
</dbReference>
<keyword evidence="1" id="KW-0805">Transcription regulation</keyword>
<evidence type="ECO:0000256" key="4">
    <source>
        <dbReference type="SAM" id="MobiDB-lite"/>
    </source>
</evidence>
<evidence type="ECO:0000313" key="7">
    <source>
        <dbReference type="Proteomes" id="UP000744032"/>
    </source>
</evidence>
<dbReference type="Proteomes" id="UP000744032">
    <property type="component" value="Unassembled WGS sequence"/>
</dbReference>
<dbReference type="PANTHER" id="PTHR46796">
    <property type="entry name" value="HTH-TYPE TRANSCRIPTIONAL ACTIVATOR RHAS-RELATED"/>
    <property type="match status" value="1"/>
</dbReference>
<evidence type="ECO:0000256" key="3">
    <source>
        <dbReference type="ARBA" id="ARBA00023163"/>
    </source>
</evidence>
<protein>
    <submittedName>
        <fullName evidence="6">AraC family transcriptional regulator</fullName>
    </submittedName>
</protein>
<dbReference type="InterPro" id="IPR009057">
    <property type="entry name" value="Homeodomain-like_sf"/>
</dbReference>
<name>A0ABX1IL95_STRGB</name>
<organism evidence="6 7">
    <name type="scientific">Streptomyces galbus</name>
    <dbReference type="NCBI Taxonomy" id="33898"/>
    <lineage>
        <taxon>Bacteria</taxon>
        <taxon>Bacillati</taxon>
        <taxon>Actinomycetota</taxon>
        <taxon>Actinomycetes</taxon>
        <taxon>Kitasatosporales</taxon>
        <taxon>Streptomycetaceae</taxon>
        <taxon>Streptomyces</taxon>
    </lineage>
</organism>
<evidence type="ECO:0000313" key="6">
    <source>
        <dbReference type="EMBL" id="NKQ26092.1"/>
    </source>
</evidence>
<proteinExistence type="predicted"/>
<feature type="domain" description="HTH araC/xylS-type" evidence="5">
    <location>
        <begin position="192"/>
        <end position="273"/>
    </location>
</feature>